<evidence type="ECO:0000259" key="7">
    <source>
        <dbReference type="PROSITE" id="PS50109"/>
    </source>
</evidence>
<evidence type="ECO:0000256" key="4">
    <source>
        <dbReference type="ARBA" id="ARBA00022777"/>
    </source>
</evidence>
<dbReference type="SUPFAM" id="SSF47384">
    <property type="entry name" value="Homodimeric domain of signal transducing histidine kinase"/>
    <property type="match status" value="1"/>
</dbReference>
<dbReference type="Pfam" id="PF00512">
    <property type="entry name" value="HisKA"/>
    <property type="match status" value="1"/>
</dbReference>
<comment type="catalytic activity">
    <reaction evidence="1">
        <text>ATP + protein L-histidine = ADP + protein N-phospho-L-histidine.</text>
        <dbReference type="EC" id="2.7.13.3"/>
    </reaction>
</comment>
<keyword evidence="5" id="KW-0902">Two-component regulatory system</keyword>
<sequence length="441" mass="50757">MTDWRPQMLKPLSKKLNAFFITAIMLIITSIMMILCKNYIHMEQSNEIIFFQKMVTQMIYQLEDSSQDFESIADFYHEYKRPIFCYIQDTSGKMIYQTDSDFPTDADTLLERFRIQTGKEDTFIITNDKKPTTDQSGIFEFHGTRNDEYLGILATIVMPNNTAYHLSLIYRQQSLFDILTKQAFLYVSLWFLSLIAVTIMSHFLIKKALEPTEVMLKSQKDFIASASHELKSPLAVILANAEKLEQLQIDHTEFRKSVNILDNECMRMSKLVKDMLLLASSDAKSWTLCKNIIDIDTLLISLYEAYEPICISKKIRLRLEISESSYPKFCADEERLFQILSIFMDNAIHHSINNEQIEIKTAVTAKHITFFVIDHGKGIPEDVKPYIFNRFYCADESRTDKSNFGLGLSIADELAKMMNGKVGCKDTDGGGATFFVTLPLK</sequence>
<keyword evidence="3" id="KW-0597">Phosphoprotein</keyword>
<dbReference type="InterPro" id="IPR004358">
    <property type="entry name" value="Sig_transdc_His_kin-like_C"/>
</dbReference>
<dbReference type="EMBL" id="VIRB01000048">
    <property type="protein sequence ID" value="NDO68550.1"/>
    <property type="molecule type" value="Genomic_DNA"/>
</dbReference>
<dbReference type="CDD" id="cd00082">
    <property type="entry name" value="HisKA"/>
    <property type="match status" value="1"/>
</dbReference>
<evidence type="ECO:0000256" key="3">
    <source>
        <dbReference type="ARBA" id="ARBA00022553"/>
    </source>
</evidence>
<dbReference type="AlphaFoldDB" id="A0A9X5C5S6"/>
<dbReference type="PANTHER" id="PTHR43547:SF2">
    <property type="entry name" value="HYBRID SIGNAL TRANSDUCTION HISTIDINE KINASE C"/>
    <property type="match status" value="1"/>
</dbReference>
<dbReference type="InterPro" id="IPR005467">
    <property type="entry name" value="His_kinase_dom"/>
</dbReference>
<dbReference type="SUPFAM" id="SSF55874">
    <property type="entry name" value="ATPase domain of HSP90 chaperone/DNA topoisomerase II/histidine kinase"/>
    <property type="match status" value="1"/>
</dbReference>
<dbReference type="Pfam" id="PF02518">
    <property type="entry name" value="HATPase_c"/>
    <property type="match status" value="1"/>
</dbReference>
<keyword evidence="6" id="KW-0472">Membrane</keyword>
<evidence type="ECO:0000256" key="6">
    <source>
        <dbReference type="SAM" id="Phobius"/>
    </source>
</evidence>
<dbReference type="PROSITE" id="PS50109">
    <property type="entry name" value="HIS_KIN"/>
    <property type="match status" value="1"/>
</dbReference>
<dbReference type="GO" id="GO:0000155">
    <property type="term" value="F:phosphorelay sensor kinase activity"/>
    <property type="evidence" value="ECO:0007669"/>
    <property type="project" value="InterPro"/>
</dbReference>
<dbReference type="SMART" id="SM00388">
    <property type="entry name" value="HisKA"/>
    <property type="match status" value="1"/>
</dbReference>
<feature type="domain" description="Histidine kinase" evidence="7">
    <location>
        <begin position="225"/>
        <end position="441"/>
    </location>
</feature>
<organism evidence="8 9">
    <name type="scientific">Schaedlerella arabinosiphila</name>
    <dbReference type="NCBI Taxonomy" id="2044587"/>
    <lineage>
        <taxon>Bacteria</taxon>
        <taxon>Bacillati</taxon>
        <taxon>Bacillota</taxon>
        <taxon>Clostridia</taxon>
        <taxon>Lachnospirales</taxon>
        <taxon>Lachnospiraceae</taxon>
        <taxon>Schaedlerella</taxon>
    </lineage>
</organism>
<evidence type="ECO:0000313" key="9">
    <source>
        <dbReference type="Proteomes" id="UP000474104"/>
    </source>
</evidence>
<keyword evidence="4 8" id="KW-0418">Kinase</keyword>
<gene>
    <name evidence="8" type="ORF">FMM80_07550</name>
</gene>
<dbReference type="InterPro" id="IPR003594">
    <property type="entry name" value="HATPase_dom"/>
</dbReference>
<reference evidence="8 9" key="1">
    <citation type="submission" date="2019-07" db="EMBL/GenBank/DDBJ databases">
        <title>Draft genome sequences of 15 bacterial species constituting the stable defined intestinal microbiota of the GM15 gnotobiotic mouse model.</title>
        <authorList>
            <person name="Elie C."/>
            <person name="Mathieu A."/>
            <person name="Saliou A."/>
            <person name="Darnaud M."/>
            <person name="Leulier F."/>
            <person name="Tamellini A."/>
        </authorList>
    </citation>
    <scope>NUCLEOTIDE SEQUENCE [LARGE SCALE GENOMIC DNA]</scope>
    <source>
        <strain evidence="9">ASF 502</strain>
    </source>
</reference>
<keyword evidence="6" id="KW-0812">Transmembrane</keyword>
<evidence type="ECO:0000313" key="8">
    <source>
        <dbReference type="EMBL" id="NDO68550.1"/>
    </source>
</evidence>
<dbReference type="InterPro" id="IPR003661">
    <property type="entry name" value="HisK_dim/P_dom"/>
</dbReference>
<feature type="transmembrane region" description="Helical" evidence="6">
    <location>
        <begin position="16"/>
        <end position="36"/>
    </location>
</feature>
<dbReference type="InterPro" id="IPR036097">
    <property type="entry name" value="HisK_dim/P_sf"/>
</dbReference>
<dbReference type="PRINTS" id="PR00344">
    <property type="entry name" value="BCTRLSENSOR"/>
</dbReference>
<dbReference type="SMART" id="SM00387">
    <property type="entry name" value="HATPase_c"/>
    <property type="match status" value="1"/>
</dbReference>
<evidence type="ECO:0000256" key="2">
    <source>
        <dbReference type="ARBA" id="ARBA00012438"/>
    </source>
</evidence>
<name>A0A9X5C5S6_9FIRM</name>
<keyword evidence="6" id="KW-1133">Transmembrane helix</keyword>
<evidence type="ECO:0000256" key="5">
    <source>
        <dbReference type="ARBA" id="ARBA00023012"/>
    </source>
</evidence>
<dbReference type="OrthoDB" id="9813151at2"/>
<dbReference type="PANTHER" id="PTHR43547">
    <property type="entry name" value="TWO-COMPONENT HISTIDINE KINASE"/>
    <property type="match status" value="1"/>
</dbReference>
<dbReference type="Gene3D" id="1.10.287.130">
    <property type="match status" value="1"/>
</dbReference>
<accession>A0A9X5C5S6</accession>
<dbReference type="Gene3D" id="3.30.565.10">
    <property type="entry name" value="Histidine kinase-like ATPase, C-terminal domain"/>
    <property type="match status" value="1"/>
</dbReference>
<comment type="caution">
    <text evidence="8">The sequence shown here is derived from an EMBL/GenBank/DDBJ whole genome shotgun (WGS) entry which is preliminary data.</text>
</comment>
<feature type="transmembrane region" description="Helical" evidence="6">
    <location>
        <begin position="183"/>
        <end position="205"/>
    </location>
</feature>
<keyword evidence="4 8" id="KW-0808">Transferase</keyword>
<dbReference type="Proteomes" id="UP000474104">
    <property type="component" value="Unassembled WGS sequence"/>
</dbReference>
<dbReference type="EC" id="2.7.13.3" evidence="2"/>
<evidence type="ECO:0000256" key="1">
    <source>
        <dbReference type="ARBA" id="ARBA00000085"/>
    </source>
</evidence>
<dbReference type="CDD" id="cd00075">
    <property type="entry name" value="HATPase"/>
    <property type="match status" value="1"/>
</dbReference>
<protein>
    <recommendedName>
        <fullName evidence="2">histidine kinase</fullName>
        <ecNumber evidence="2">2.7.13.3</ecNumber>
    </recommendedName>
</protein>
<dbReference type="InterPro" id="IPR036890">
    <property type="entry name" value="HATPase_C_sf"/>
</dbReference>
<proteinExistence type="predicted"/>